<sequence>MIPLSFSSLTRSPPSGAASSSSSSSSSTSSSSSSSSNPTSSSSSTATSFLSYRSSSSSSLPSFLPTVLSRDSEAPSASSQPRRGISASSSSSLHLGSKTKGLWGRENTGPARTGRESPSEGQNEAEKDEEEKKDGGGERKLDAGARPRKTTGEGGKENKLTVRAERFHAVLAKPDVDLQELRHLLWSGVPACCPRWIRSDSWRLVLGYLPLNRDRIHHVLKKRRSEYTELLQHYYHKETLSLDESKLLRQLRVDLPRTHSGLHFFSHARIQRCMERALFLWAVKNPASGYVQGINDLITPFISVFLESSLGQDPETASIDEIPSDILNEVEADSFWCLSKLLAHIQVSLITSLLVSLAFKNRFSS</sequence>
<dbReference type="InterPro" id="IPR000195">
    <property type="entry name" value="Rab-GAP-TBC_dom"/>
</dbReference>
<dbReference type="GO" id="GO:0005096">
    <property type="term" value="F:GTPase activator activity"/>
    <property type="evidence" value="ECO:0007669"/>
    <property type="project" value="TreeGrafter"/>
</dbReference>
<evidence type="ECO:0000259" key="2">
    <source>
        <dbReference type="PROSITE" id="PS50086"/>
    </source>
</evidence>
<accession>A0A2C6LDV2</accession>
<dbReference type="InterPro" id="IPR035969">
    <property type="entry name" value="Rab-GAP_TBC_sf"/>
</dbReference>
<dbReference type="EMBL" id="MIGC01000186">
    <property type="protein sequence ID" value="PHJ25669.1"/>
    <property type="molecule type" value="Genomic_DNA"/>
</dbReference>
<gene>
    <name evidence="3" type="ORF">CSUI_000489</name>
</gene>
<dbReference type="AlphaFoldDB" id="A0A2C6LDV2"/>
<name>A0A2C6LDV2_9APIC</name>
<dbReference type="PANTHER" id="PTHR22957:SF26">
    <property type="entry name" value="LD44506P"/>
    <property type="match status" value="1"/>
</dbReference>
<proteinExistence type="predicted"/>
<feature type="compositionally biased region" description="Low complexity" evidence="1">
    <location>
        <begin position="78"/>
        <end position="96"/>
    </location>
</feature>
<evidence type="ECO:0000313" key="3">
    <source>
        <dbReference type="EMBL" id="PHJ25669.1"/>
    </source>
</evidence>
<evidence type="ECO:0000313" key="4">
    <source>
        <dbReference type="Proteomes" id="UP000221165"/>
    </source>
</evidence>
<evidence type="ECO:0000256" key="1">
    <source>
        <dbReference type="SAM" id="MobiDB-lite"/>
    </source>
</evidence>
<feature type="compositionally biased region" description="Polar residues" evidence="1">
    <location>
        <begin position="1"/>
        <end position="11"/>
    </location>
</feature>
<dbReference type="Pfam" id="PF00566">
    <property type="entry name" value="RabGAP-TBC"/>
    <property type="match status" value="1"/>
</dbReference>
<dbReference type="OrthoDB" id="26371at2759"/>
<dbReference type="GeneID" id="94423934"/>
<dbReference type="SUPFAM" id="SSF47923">
    <property type="entry name" value="Ypt/Rab-GAP domain of gyp1p"/>
    <property type="match status" value="1"/>
</dbReference>
<dbReference type="PANTHER" id="PTHR22957">
    <property type="entry name" value="TBC1 DOMAIN FAMILY MEMBER GTPASE-ACTIVATING PROTEIN"/>
    <property type="match status" value="1"/>
</dbReference>
<dbReference type="RefSeq" id="XP_067927315.1">
    <property type="nucleotide sequence ID" value="XM_068060723.1"/>
</dbReference>
<dbReference type="PROSITE" id="PS50086">
    <property type="entry name" value="TBC_RABGAP"/>
    <property type="match status" value="1"/>
</dbReference>
<dbReference type="Gene3D" id="1.10.8.270">
    <property type="entry name" value="putative rabgap domain of human tbc1 domain family member 14 like domains"/>
    <property type="match status" value="1"/>
</dbReference>
<feature type="compositionally biased region" description="Low complexity" evidence="1">
    <location>
        <begin position="12"/>
        <end position="69"/>
    </location>
</feature>
<reference evidence="3 4" key="1">
    <citation type="journal article" date="2017" name="Int. J. Parasitol.">
        <title>The genome of the protozoan parasite Cystoisospora suis and a reverse vaccinology approach to identify vaccine candidates.</title>
        <authorList>
            <person name="Palmieri N."/>
            <person name="Shrestha A."/>
            <person name="Ruttkowski B."/>
            <person name="Beck T."/>
            <person name="Vogl C."/>
            <person name="Tomley F."/>
            <person name="Blake D.P."/>
            <person name="Joachim A."/>
        </authorList>
    </citation>
    <scope>NUCLEOTIDE SEQUENCE [LARGE SCALE GENOMIC DNA]</scope>
    <source>
        <strain evidence="3 4">Wien I</strain>
    </source>
</reference>
<feature type="compositionally biased region" description="Basic and acidic residues" evidence="1">
    <location>
        <begin position="130"/>
        <end position="158"/>
    </location>
</feature>
<comment type="caution">
    <text evidence="3">The sequence shown here is derived from an EMBL/GenBank/DDBJ whole genome shotgun (WGS) entry which is preliminary data.</text>
</comment>
<keyword evidence="4" id="KW-1185">Reference proteome</keyword>
<feature type="region of interest" description="Disordered" evidence="1">
    <location>
        <begin position="1"/>
        <end position="158"/>
    </location>
</feature>
<dbReference type="Proteomes" id="UP000221165">
    <property type="component" value="Unassembled WGS sequence"/>
</dbReference>
<dbReference type="VEuPathDB" id="ToxoDB:CSUI_000489"/>
<feature type="domain" description="Rab-GAP TBC" evidence="2">
    <location>
        <begin position="192"/>
        <end position="365"/>
    </location>
</feature>
<organism evidence="3 4">
    <name type="scientific">Cystoisospora suis</name>
    <dbReference type="NCBI Taxonomy" id="483139"/>
    <lineage>
        <taxon>Eukaryota</taxon>
        <taxon>Sar</taxon>
        <taxon>Alveolata</taxon>
        <taxon>Apicomplexa</taxon>
        <taxon>Conoidasida</taxon>
        <taxon>Coccidia</taxon>
        <taxon>Eucoccidiorida</taxon>
        <taxon>Eimeriorina</taxon>
        <taxon>Sarcocystidae</taxon>
        <taxon>Cystoisospora</taxon>
    </lineage>
</organism>
<protein>
    <submittedName>
        <fullName evidence="3">Tbc domain containing protein</fullName>
    </submittedName>
</protein>